<organism evidence="1 2">
    <name type="scientific">Candidatus Obscuribacter phosphatis</name>
    <dbReference type="NCBI Taxonomy" id="1906157"/>
    <lineage>
        <taxon>Bacteria</taxon>
        <taxon>Bacillati</taxon>
        <taxon>Candidatus Melainabacteria</taxon>
        <taxon>Candidatus Obscuribacterales</taxon>
        <taxon>Candidatus Obscuribacteraceae</taxon>
        <taxon>Candidatus Obscuribacter</taxon>
    </lineage>
</organism>
<protein>
    <submittedName>
        <fullName evidence="1">Uncharacterized protein</fullName>
    </submittedName>
</protein>
<name>A0A8J7P9N3_9BACT</name>
<gene>
    <name evidence="1" type="ORF">J0M35_18005</name>
</gene>
<reference evidence="1" key="1">
    <citation type="submission" date="2021-02" db="EMBL/GenBank/DDBJ databases">
        <title>Genome-Resolved Metagenomics of a Microbial Community Performing Photosynthetic Biological Nutrient Removal.</title>
        <authorList>
            <person name="Mcdaniel E.A."/>
        </authorList>
    </citation>
    <scope>NUCLEOTIDE SEQUENCE</scope>
    <source>
        <strain evidence="1">UWPOB_OBS1</strain>
    </source>
</reference>
<dbReference type="AlphaFoldDB" id="A0A8J7P9N3"/>
<comment type="caution">
    <text evidence="1">The sequence shown here is derived from an EMBL/GenBank/DDBJ whole genome shotgun (WGS) entry which is preliminary data.</text>
</comment>
<evidence type="ECO:0000313" key="1">
    <source>
        <dbReference type="EMBL" id="MBN8662269.1"/>
    </source>
</evidence>
<dbReference type="Proteomes" id="UP000664277">
    <property type="component" value="Unassembled WGS sequence"/>
</dbReference>
<sequence length="99" mass="11838">MDDRLRELAESRYGQTEYLRVLFELALEDNWFDLQHMIQHDMAKAILADYSYEKGLGYLNQEIFFDFWEEVIEIGWSIFCRHTGLSRERVDSALAALRQ</sequence>
<accession>A0A8J7P9N3</accession>
<evidence type="ECO:0000313" key="2">
    <source>
        <dbReference type="Proteomes" id="UP000664277"/>
    </source>
</evidence>
<dbReference type="EMBL" id="JAFLCK010000034">
    <property type="protein sequence ID" value="MBN8662269.1"/>
    <property type="molecule type" value="Genomic_DNA"/>
</dbReference>
<proteinExistence type="predicted"/>